<dbReference type="InterPro" id="IPR028994">
    <property type="entry name" value="Integrin_alpha_N"/>
</dbReference>
<evidence type="ECO:0000256" key="1">
    <source>
        <dbReference type="SAM" id="SignalP"/>
    </source>
</evidence>
<keyword evidence="3" id="KW-1185">Reference proteome</keyword>
<sequence>MPSAFLRPLRSPFLVVFTVLAGTFALPACAAQTETEEVGAGEGAIGADAYAAYVDFVNAEGGSVRSGEVTVLGLRGVDFDGNHHPTRFAHAFDDTFVVLKADKTVERFHGSTHPFEVTGVAGVPDVDGDGQPDIGLIRPGSYKVQARAKKVANVASYLVTTDGKNSIPSWRDTNHDGIIDEQEKEASEARATASTDILFHQGEGGAPPAVGCQVLSAVEMPKFIRAVGGAGANFRYVLVDVTDRNVADLPR</sequence>
<evidence type="ECO:0000313" key="2">
    <source>
        <dbReference type="EMBL" id="AKU94788.1"/>
    </source>
</evidence>
<dbReference type="EMBL" id="CP012333">
    <property type="protein sequence ID" value="AKU94788.1"/>
    <property type="molecule type" value="Genomic_DNA"/>
</dbReference>
<reference evidence="2 3" key="1">
    <citation type="submission" date="2015-08" db="EMBL/GenBank/DDBJ databases">
        <authorList>
            <person name="Babu N.S."/>
            <person name="Beckwith C.J."/>
            <person name="Beseler K.G."/>
            <person name="Brison A."/>
            <person name="Carone J.V."/>
            <person name="Caskin T.P."/>
            <person name="Diamond M."/>
            <person name="Durham M.E."/>
            <person name="Foxe J.M."/>
            <person name="Go M."/>
            <person name="Henderson B.A."/>
            <person name="Jones I.B."/>
            <person name="McGettigan J.A."/>
            <person name="Micheletti S.J."/>
            <person name="Nasrallah M.E."/>
            <person name="Ortiz D."/>
            <person name="Piller C.R."/>
            <person name="Privatt S.R."/>
            <person name="Schneider S.L."/>
            <person name="Sharp S."/>
            <person name="Smith T.C."/>
            <person name="Stanton J.D."/>
            <person name="Ullery H.E."/>
            <person name="Wilson R.J."/>
            <person name="Serrano M.G."/>
            <person name="Buck G."/>
            <person name="Lee V."/>
            <person name="Wang Y."/>
            <person name="Carvalho R."/>
            <person name="Voegtly L."/>
            <person name="Shi R."/>
            <person name="Duckworth R."/>
            <person name="Johnson A."/>
            <person name="Loviza R."/>
            <person name="Walstead R."/>
            <person name="Shah Z."/>
            <person name="Kiflezghi M."/>
            <person name="Wade K."/>
            <person name="Ball S.L."/>
            <person name="Bradley K.W."/>
            <person name="Asai D.J."/>
            <person name="Bowman C.A."/>
            <person name="Russell D.A."/>
            <person name="Pope W.H."/>
            <person name="Jacobs-Sera D."/>
            <person name="Hendrix R.W."/>
            <person name="Hatfull G.F."/>
        </authorList>
    </citation>
    <scope>NUCLEOTIDE SEQUENCE [LARGE SCALE GENOMIC DNA]</scope>
    <source>
        <strain evidence="2 3">DSM 27648</strain>
    </source>
</reference>
<feature type="signal peptide" evidence="1">
    <location>
        <begin position="1"/>
        <end position="30"/>
    </location>
</feature>
<accession>A0A0K1PMN8</accession>
<dbReference type="SUPFAM" id="SSF69318">
    <property type="entry name" value="Integrin alpha N-terminal domain"/>
    <property type="match status" value="1"/>
</dbReference>
<evidence type="ECO:0000313" key="3">
    <source>
        <dbReference type="Proteomes" id="UP000064967"/>
    </source>
</evidence>
<keyword evidence="1" id="KW-0732">Signal</keyword>
<gene>
    <name evidence="2" type="ORF">AKJ09_01452</name>
</gene>
<dbReference type="RefSeq" id="WP_146646339.1">
    <property type="nucleotide sequence ID" value="NZ_CP012333.1"/>
</dbReference>
<organism evidence="2 3">
    <name type="scientific">Labilithrix luteola</name>
    <dbReference type="NCBI Taxonomy" id="1391654"/>
    <lineage>
        <taxon>Bacteria</taxon>
        <taxon>Pseudomonadati</taxon>
        <taxon>Myxococcota</taxon>
        <taxon>Polyangia</taxon>
        <taxon>Polyangiales</taxon>
        <taxon>Labilitrichaceae</taxon>
        <taxon>Labilithrix</taxon>
    </lineage>
</organism>
<name>A0A0K1PMN8_9BACT</name>
<proteinExistence type="predicted"/>
<evidence type="ECO:0008006" key="4">
    <source>
        <dbReference type="Google" id="ProtNLM"/>
    </source>
</evidence>
<dbReference type="AlphaFoldDB" id="A0A0K1PMN8"/>
<dbReference type="Proteomes" id="UP000064967">
    <property type="component" value="Chromosome"/>
</dbReference>
<feature type="chain" id="PRO_5005465699" description="Lipoprotein" evidence="1">
    <location>
        <begin position="31"/>
        <end position="251"/>
    </location>
</feature>
<dbReference type="KEGG" id="llu:AKJ09_01452"/>
<protein>
    <recommendedName>
        <fullName evidence="4">Lipoprotein</fullName>
    </recommendedName>
</protein>